<keyword evidence="3" id="KW-1185">Reference proteome</keyword>
<organism evidence="2 3">
    <name type="scientific">Halomonas binhaiensis</name>
    <dbReference type="NCBI Taxonomy" id="2562282"/>
    <lineage>
        <taxon>Bacteria</taxon>
        <taxon>Pseudomonadati</taxon>
        <taxon>Pseudomonadota</taxon>
        <taxon>Gammaproteobacteria</taxon>
        <taxon>Oceanospirillales</taxon>
        <taxon>Halomonadaceae</taxon>
        <taxon>Halomonas</taxon>
    </lineage>
</organism>
<protein>
    <recommendedName>
        <fullName evidence="4">Lipoprotein</fullName>
    </recommendedName>
</protein>
<dbReference type="PROSITE" id="PS51257">
    <property type="entry name" value="PROKAR_LIPOPROTEIN"/>
    <property type="match status" value="1"/>
</dbReference>
<feature type="region of interest" description="Disordered" evidence="1">
    <location>
        <begin position="71"/>
        <end position="93"/>
    </location>
</feature>
<evidence type="ECO:0000313" key="3">
    <source>
        <dbReference type="Proteomes" id="UP000324285"/>
    </source>
</evidence>
<proteinExistence type="predicted"/>
<sequence length="93" mass="11785">MRMTHLLLSAVIAITLAGCAYHPARIEPVPGIIIDDDVWYGHDHDDWEHRKEWEKDRKEWEKDRREWEKEQHKEWRERQKERRKWEKERWKKN</sequence>
<gene>
    <name evidence="2" type="ORF">E4T21_09310</name>
</gene>
<dbReference type="AlphaFoldDB" id="A0A5C1NGF7"/>
<evidence type="ECO:0000313" key="2">
    <source>
        <dbReference type="EMBL" id="QEM81723.1"/>
    </source>
</evidence>
<dbReference type="RefSeq" id="WP_149284734.1">
    <property type="nucleotide sequence ID" value="NZ_CP038437.2"/>
</dbReference>
<evidence type="ECO:0000256" key="1">
    <source>
        <dbReference type="SAM" id="MobiDB-lite"/>
    </source>
</evidence>
<evidence type="ECO:0008006" key="4">
    <source>
        <dbReference type="Google" id="ProtNLM"/>
    </source>
</evidence>
<dbReference type="OrthoDB" id="6174571at2"/>
<accession>A0A5C1NGF7</accession>
<reference evidence="2" key="1">
    <citation type="submission" date="2021-02" db="EMBL/GenBank/DDBJ databases">
        <title>Strain Y2R2, a novel species of the genus Halomonas.</title>
        <authorList>
            <person name="Huang H."/>
        </authorList>
    </citation>
    <scope>NUCLEOTIDE SEQUENCE</scope>
    <source>
        <strain evidence="2">Y2R2</strain>
    </source>
</reference>
<name>A0A5C1NGF7_9GAMM</name>
<dbReference type="EMBL" id="CP038437">
    <property type="protein sequence ID" value="QEM81723.1"/>
    <property type="molecule type" value="Genomic_DNA"/>
</dbReference>
<dbReference type="Proteomes" id="UP000324285">
    <property type="component" value="Chromosome"/>
</dbReference>
<dbReference type="KEGG" id="hbh:E4T21_09310"/>